<dbReference type="RefSeq" id="WP_015505444.1">
    <property type="nucleotide sequence ID" value="NZ_CP017686.1"/>
</dbReference>
<feature type="coiled-coil region" evidence="1">
    <location>
        <begin position="1014"/>
        <end position="1046"/>
    </location>
</feature>
<dbReference type="InterPro" id="IPR027417">
    <property type="entry name" value="P-loop_NTPase"/>
</dbReference>
<feature type="domain" description="DNA2/NAM7 helicase helicase" evidence="2">
    <location>
        <begin position="1005"/>
        <end position="1193"/>
    </location>
</feature>
<sequence length="1480" mass="169816">MAEDILYLDFSSNSEINEEFNYDKIYKVGLREQFKKLGFHEDYDSFVSHVLPQDESIVGISYPNFERHPPTEDGKNKWFNIAVRIPLDGSKNNLVLMCDLDEYTPKNKTIKQRSLKVKGFTLIDKSTETCGEIEVSCRIFARLDFNDGWYSEYDGPTKFPSDDQWNKSVLTIEFLKRLNEQYVAEPHAKVLSRLDRWQKYLDSRQEIMIKDQEICFESAEGTEVIIAYYKDGCTEEERKTAVAHLNVKGNSSIWSTEDLSGSEKAPILHFTHDFLKKDPESDKSYRKKFERFTSGRSLIFSGKIEYKTIERKDGSKEKIPAFPSEIKIQDSRISSKVGEEEIPNTAKIDSLMKQYDQRIRESVDEVEKQKKAEIETLVDSFVKNRLKTLESEYRAEVRGDFLPECQKELDSLIEVKRKDISKEIADAEERTSADAEELAAVRKRKSDLIAELEELTSFVKKGTAKLLAAKSAEERSKLSKEIADKKKEVTDKTREKNNLEQKIVALIQSIPENNKVLETLRSKYEKIPEQFSLDEMLEKAMASTLAKFRKDRTEEYLNECRQNLYSKYEQLKSATQADLTVKRDKEIQDVLDNETHIRLHVFFRLDVDSSYESGSILQNVKEKMSDRKMYLYMDYSGDRAVIGRHNQALYFLKKGYVLNPFLATALFNKSTQKCIEELPIDKFFSPRLNDRQKQAVRRAVSSNGLFLIRGPPGTGKTEVIAEITAQLITQGKKVLIASENHKAVDNAFDRLPEIPSLRAVRIFGGFAAKKGEKNKFATSKLTRNFYQDIAKCLDDEIRKSSASTEYAAKLDSLIEGFRKRCKDLEDLKAKADSVLTEIEDKESEITRVNKKLARDIDDNSEYESQIFELKEAIKSIENGEQEAFETYCKDLSVKLNGTKLSVDAIRALYLFKKTDINKEFLVISEHPEFFVLFKDRASATDESTRKSIGVKILEYQKEHGINAYETRLLKIFPEGIPDKETVLDLKEKVEDKVDLAIEDLEKKIKGCRAVCSDTSRKEQELRSLEKELQELRNDNALIEYENASQELDSDIRKVLSDNNIIGVFKTPEEGIGFIETEKGRIKKAASSGLSLELRESYKKMADYLKDESVIEKDEESLNETLLYYANVIGLTCTTKDNIKTDAGVVDLKRANLDVVIVDEVSKVSFLEVLYPILYGKTVILVGDDKQLPPTYQSSVDKDDMSRYDSDLVNPDLEKEFQHLFETSFFKELYDSVPECHKTMLTTQYRMHPDIMEADNIFYDGQLTYGGAEGNREHYLEIKGVQKKIITPKNHLVFIDVEGDEIRGYSGGTSVINYREAEVIISLLKKMEYGCHKDANGQELGGRTFTKDDDPRLSLGVICGYSDQAKIIRNKIRNVKFQAFNRKDEEQFMVDTVDNFQGDERDIIILSLVRSNPSKRFMTKFNRINVAVSRARCLLVIVGNAKAFSSLRIELDGKEDFVYSKIVETAKRSHGYFAAKDIIGE</sequence>
<evidence type="ECO:0000313" key="4">
    <source>
        <dbReference type="EMBL" id="AYQ55664.1"/>
    </source>
</evidence>
<dbReference type="CDD" id="cd17934">
    <property type="entry name" value="DEXXQc_Upf1-like"/>
    <property type="match status" value="1"/>
</dbReference>
<reference evidence="4 5" key="1">
    <citation type="submission" date="2016-10" db="EMBL/GenBank/DDBJ databases">
        <title>Complete genome of the TMA-utilizing, human hosted archaeon Methanomethylophilus alvus Gen. nov, sp. nov., strain Mx-05, derived from a pure culture.</title>
        <authorList>
            <person name="Brugere J.-F."/>
            <person name="Ben Hania W."/>
            <person name="Chaudhary P.P."/>
            <person name="Gaci N."/>
            <person name="Borrel G."/>
            <person name="Cao Van Tuat L."/>
            <person name="Fardeau M.-L."/>
            <person name="Harris H.M.B."/>
            <person name="O'Toole P.W."/>
            <person name="Ollivier B."/>
        </authorList>
    </citation>
    <scope>NUCLEOTIDE SEQUENCE [LARGE SCALE GENOMIC DNA]</scope>
    <source>
        <strain evidence="4 5">Mx-05</strain>
    </source>
</reference>
<dbReference type="PANTHER" id="PTHR10887">
    <property type="entry name" value="DNA2/NAM7 HELICASE FAMILY"/>
    <property type="match status" value="1"/>
</dbReference>
<dbReference type="PANTHER" id="PTHR10887:SF495">
    <property type="entry name" value="HELICASE SENATAXIN ISOFORM X1-RELATED"/>
    <property type="match status" value="1"/>
</dbReference>
<evidence type="ECO:0000256" key="1">
    <source>
        <dbReference type="SAM" id="Coils"/>
    </source>
</evidence>
<feature type="domain" description="DNA2/NAM7 helicase helicase" evidence="2">
    <location>
        <begin position="688"/>
        <end position="858"/>
    </location>
</feature>
<dbReference type="CDD" id="cd18808">
    <property type="entry name" value="SF1_C_Upf1"/>
    <property type="match status" value="1"/>
</dbReference>
<evidence type="ECO:0000259" key="3">
    <source>
        <dbReference type="Pfam" id="PF13087"/>
    </source>
</evidence>
<evidence type="ECO:0008006" key="6">
    <source>
        <dbReference type="Google" id="ProtNLM"/>
    </source>
</evidence>
<dbReference type="Pfam" id="PF13086">
    <property type="entry name" value="AAA_11"/>
    <property type="match status" value="2"/>
</dbReference>
<dbReference type="InterPro" id="IPR045055">
    <property type="entry name" value="DNA2/NAM7-like"/>
</dbReference>
<dbReference type="GeneID" id="41322330"/>
<feature type="domain" description="DNA2/NAM7 helicase-like C-terminal" evidence="3">
    <location>
        <begin position="1221"/>
        <end position="1441"/>
    </location>
</feature>
<dbReference type="EMBL" id="CP017686">
    <property type="protein sequence ID" value="AYQ55664.1"/>
    <property type="molecule type" value="Genomic_DNA"/>
</dbReference>
<keyword evidence="1" id="KW-0175">Coiled coil</keyword>
<organism evidence="4 5">
    <name type="scientific">Methanomethylophilus alvi</name>
    <dbReference type="NCBI Taxonomy" id="1291540"/>
    <lineage>
        <taxon>Archaea</taxon>
        <taxon>Methanobacteriati</taxon>
        <taxon>Thermoplasmatota</taxon>
        <taxon>Thermoplasmata</taxon>
        <taxon>Methanomassiliicoccales</taxon>
        <taxon>Methanomethylophilaceae</taxon>
        <taxon>Methanomethylophilus</taxon>
    </lineage>
</organism>
<dbReference type="Pfam" id="PF13087">
    <property type="entry name" value="AAA_12"/>
    <property type="match status" value="1"/>
</dbReference>
<dbReference type="InterPro" id="IPR041679">
    <property type="entry name" value="DNA2/NAM7-like_C"/>
</dbReference>
<dbReference type="InterPro" id="IPR041677">
    <property type="entry name" value="DNA2/NAM7_AAA_11"/>
</dbReference>
<dbReference type="InterPro" id="IPR047187">
    <property type="entry name" value="SF1_C_Upf1"/>
</dbReference>
<gene>
    <name evidence="4" type="ORF">BKD89_07660</name>
</gene>
<dbReference type="SUPFAM" id="SSF52540">
    <property type="entry name" value="P-loop containing nucleoside triphosphate hydrolases"/>
    <property type="match status" value="1"/>
</dbReference>
<feature type="coiled-coil region" evidence="1">
    <location>
        <begin position="821"/>
        <end position="879"/>
    </location>
</feature>
<feature type="coiled-coil region" evidence="1">
    <location>
        <begin position="435"/>
        <end position="509"/>
    </location>
</feature>
<proteinExistence type="predicted"/>
<evidence type="ECO:0000313" key="5">
    <source>
        <dbReference type="Proteomes" id="UP000273278"/>
    </source>
</evidence>
<dbReference type="GO" id="GO:0004386">
    <property type="term" value="F:helicase activity"/>
    <property type="evidence" value="ECO:0007669"/>
    <property type="project" value="InterPro"/>
</dbReference>
<evidence type="ECO:0000259" key="2">
    <source>
        <dbReference type="Pfam" id="PF13086"/>
    </source>
</evidence>
<accession>A0A3G3IJC9</accession>
<dbReference type="Gene3D" id="3.40.50.300">
    <property type="entry name" value="P-loop containing nucleotide triphosphate hydrolases"/>
    <property type="match status" value="3"/>
</dbReference>
<name>A0A3G3IJC9_9ARCH</name>
<protein>
    <recommendedName>
        <fullName evidence="6">AAA+ ATPase domain-containing protein</fullName>
    </recommendedName>
</protein>
<dbReference type="Proteomes" id="UP000273278">
    <property type="component" value="Chromosome"/>
</dbReference>
<dbReference type="Gene3D" id="1.10.287.1490">
    <property type="match status" value="1"/>
</dbReference>